<comment type="domain">
    <text evidence="7">The Q motif is unique to and characteristic of the DEAD box family of RNA helicases and controls ATP binding and hydrolysis.</text>
</comment>
<keyword evidence="2 6" id="KW-0378">Hydrolase</keyword>
<dbReference type="GO" id="GO:0003723">
    <property type="term" value="F:RNA binding"/>
    <property type="evidence" value="ECO:0007669"/>
    <property type="project" value="UniProtKB-UniRule"/>
</dbReference>
<evidence type="ECO:0000256" key="6">
    <source>
        <dbReference type="RuleBase" id="RU000492"/>
    </source>
</evidence>
<evidence type="ECO:0000256" key="4">
    <source>
        <dbReference type="ARBA" id="ARBA00022840"/>
    </source>
</evidence>
<evidence type="ECO:0000259" key="10">
    <source>
        <dbReference type="PROSITE" id="PS51194"/>
    </source>
</evidence>
<feature type="domain" description="Helicase ATP-binding" evidence="9">
    <location>
        <begin position="101"/>
        <end position="283"/>
    </location>
</feature>
<evidence type="ECO:0000256" key="5">
    <source>
        <dbReference type="ARBA" id="ARBA00022884"/>
    </source>
</evidence>
<reference evidence="11" key="1">
    <citation type="journal article" date="2020" name="Stud. Mycol.">
        <title>101 Dothideomycetes genomes: a test case for predicting lifestyles and emergence of pathogens.</title>
        <authorList>
            <person name="Haridas S."/>
            <person name="Albert R."/>
            <person name="Binder M."/>
            <person name="Bloem J."/>
            <person name="Labutti K."/>
            <person name="Salamov A."/>
            <person name="Andreopoulos B."/>
            <person name="Baker S."/>
            <person name="Barry K."/>
            <person name="Bills G."/>
            <person name="Bluhm B."/>
            <person name="Cannon C."/>
            <person name="Castanera R."/>
            <person name="Culley D."/>
            <person name="Daum C."/>
            <person name="Ezra D."/>
            <person name="Gonzalez J."/>
            <person name="Henrissat B."/>
            <person name="Kuo A."/>
            <person name="Liang C."/>
            <person name="Lipzen A."/>
            <person name="Lutzoni F."/>
            <person name="Magnuson J."/>
            <person name="Mondo S."/>
            <person name="Nolan M."/>
            <person name="Ohm R."/>
            <person name="Pangilinan J."/>
            <person name="Park H.-J."/>
            <person name="Ramirez L."/>
            <person name="Alfaro M."/>
            <person name="Sun H."/>
            <person name="Tritt A."/>
            <person name="Yoshinaga Y."/>
            <person name="Zwiers L.-H."/>
            <person name="Turgeon B."/>
            <person name="Goodwin S."/>
            <person name="Spatafora J."/>
            <person name="Crous P."/>
            <person name="Grigoriev I."/>
        </authorList>
    </citation>
    <scope>NUCLEOTIDE SEQUENCE</scope>
    <source>
        <strain evidence="11">CBS 473.64</strain>
    </source>
</reference>
<feature type="domain" description="Helicase C-terminal" evidence="10">
    <location>
        <begin position="318"/>
        <end position="470"/>
    </location>
</feature>
<keyword evidence="5 7" id="KW-0694">RNA-binding</keyword>
<dbReference type="CDD" id="cd18787">
    <property type="entry name" value="SF2_C_DEAD"/>
    <property type="match status" value="1"/>
</dbReference>
<dbReference type="Proteomes" id="UP000799753">
    <property type="component" value="Unassembled WGS sequence"/>
</dbReference>
<dbReference type="EC" id="3.6.4.13" evidence="7"/>
<keyword evidence="3 6" id="KW-0347">Helicase</keyword>
<accession>A0A6A6RV89</accession>
<dbReference type="GO" id="GO:0003724">
    <property type="term" value="F:RNA helicase activity"/>
    <property type="evidence" value="ECO:0007669"/>
    <property type="project" value="UniProtKB-EC"/>
</dbReference>
<dbReference type="InterPro" id="IPR027417">
    <property type="entry name" value="P-loop_NTPase"/>
</dbReference>
<evidence type="ECO:0000313" key="11">
    <source>
        <dbReference type="EMBL" id="KAF2639077.1"/>
    </source>
</evidence>
<dbReference type="AlphaFoldDB" id="A0A6A6RV89"/>
<evidence type="ECO:0000256" key="3">
    <source>
        <dbReference type="ARBA" id="ARBA00022806"/>
    </source>
</evidence>
<feature type="compositionally biased region" description="Basic residues" evidence="8">
    <location>
        <begin position="10"/>
        <end position="19"/>
    </location>
</feature>
<dbReference type="Pfam" id="PF00271">
    <property type="entry name" value="Helicase_C"/>
    <property type="match status" value="1"/>
</dbReference>
<proteinExistence type="inferred from homology"/>
<comment type="similarity">
    <text evidence="6">Belongs to the DEAD box helicase family.</text>
</comment>
<name>A0A6A6RV89_9PLEO</name>
<dbReference type="InterPro" id="IPR011545">
    <property type="entry name" value="DEAD/DEAH_box_helicase_dom"/>
</dbReference>
<dbReference type="Gene3D" id="3.40.50.300">
    <property type="entry name" value="P-loop containing nucleotide triphosphate hydrolases"/>
    <property type="match status" value="2"/>
</dbReference>
<gene>
    <name evidence="11" type="ORF">P280DRAFT_471065</name>
</gene>
<dbReference type="CDD" id="cd17964">
    <property type="entry name" value="DEADc_MSS116"/>
    <property type="match status" value="1"/>
</dbReference>
<dbReference type="SUPFAM" id="SSF52540">
    <property type="entry name" value="P-loop containing nucleoside triphosphate hydrolases"/>
    <property type="match status" value="1"/>
</dbReference>
<evidence type="ECO:0000256" key="7">
    <source>
        <dbReference type="RuleBase" id="RU365068"/>
    </source>
</evidence>
<dbReference type="PROSITE" id="PS00039">
    <property type="entry name" value="DEAD_ATP_HELICASE"/>
    <property type="match status" value="1"/>
</dbReference>
<keyword evidence="12" id="KW-1185">Reference proteome</keyword>
<dbReference type="InterPro" id="IPR014001">
    <property type="entry name" value="Helicase_ATP-bd"/>
</dbReference>
<evidence type="ECO:0000313" key="12">
    <source>
        <dbReference type="Proteomes" id="UP000799753"/>
    </source>
</evidence>
<dbReference type="InterPro" id="IPR000629">
    <property type="entry name" value="RNA-helicase_DEAD-box_CS"/>
</dbReference>
<evidence type="ECO:0000256" key="8">
    <source>
        <dbReference type="SAM" id="MobiDB-lite"/>
    </source>
</evidence>
<feature type="region of interest" description="Disordered" evidence="8">
    <location>
        <begin position="1"/>
        <end position="50"/>
    </location>
</feature>
<dbReference type="Pfam" id="PF00270">
    <property type="entry name" value="DEAD"/>
    <property type="match status" value="1"/>
</dbReference>
<dbReference type="SMART" id="SM00490">
    <property type="entry name" value="HELICc"/>
    <property type="match status" value="1"/>
</dbReference>
<dbReference type="EMBL" id="MU006788">
    <property type="protein sequence ID" value="KAF2639077.1"/>
    <property type="molecule type" value="Genomic_DNA"/>
</dbReference>
<dbReference type="SMART" id="SM00487">
    <property type="entry name" value="DEXDc"/>
    <property type="match status" value="1"/>
</dbReference>
<sequence>MPPPTGRRGGGFRRGRGGRKPSSSSAPYQIPENAGAVGRLHSNAQQQSEAPAMKSLANGATDGQKLTPYADMEGTLDSNLLASLKAMGFEYMTPVQHKVLTDLPTLSSDCLVQAKTGTGKTAAFLLPALQNMLAGNAPPKGKVGILVICPTRELALQIATEAEGMTSKLSPKIECHTAFGGTKRDIALKKLLNGNPTILVATPGRLDDLLGEKEVREKLTHFKTLVLDEADRMLDAGFAPAIYKILKRLPPKSAGWQGMCFSATLPDKVNDVVKGILFPGYTSISTMDPNESPTLDRVPQFVVNVASVKQTFAALLALINTEYNANPEDFKIIVFGTTANGVALLYDMCKEALPAFNMFELHSRMSQAARTRTTEQFKNAKHGILVASDVVGRGMDFPNVGLVVQLGLPMNAEQYVHRVGRTARAGKDGRAVIILFANESFFTKTNPGLPIKPYPVDIVAELPSHQPTVEKALATIDEAAKAKAYQAFLGYNKGFIKKFNLTPKDFVEVANEYAKSMGCPEPPMIDKMVVGKMGLKGVEGLNIGRRER</sequence>
<dbReference type="GO" id="GO:0005524">
    <property type="term" value="F:ATP binding"/>
    <property type="evidence" value="ECO:0007669"/>
    <property type="project" value="UniProtKB-UniRule"/>
</dbReference>
<dbReference type="InterPro" id="IPR001650">
    <property type="entry name" value="Helicase_C-like"/>
</dbReference>
<comment type="function">
    <text evidence="7">RNA helicase.</text>
</comment>
<dbReference type="PROSITE" id="PS51194">
    <property type="entry name" value="HELICASE_CTER"/>
    <property type="match status" value="1"/>
</dbReference>
<keyword evidence="4 6" id="KW-0067">ATP-binding</keyword>
<dbReference type="PROSITE" id="PS51192">
    <property type="entry name" value="HELICASE_ATP_BIND_1"/>
    <property type="match status" value="1"/>
</dbReference>
<dbReference type="GO" id="GO:0016787">
    <property type="term" value="F:hydrolase activity"/>
    <property type="evidence" value="ECO:0007669"/>
    <property type="project" value="UniProtKB-KW"/>
</dbReference>
<evidence type="ECO:0000259" key="9">
    <source>
        <dbReference type="PROSITE" id="PS51192"/>
    </source>
</evidence>
<dbReference type="PANTHER" id="PTHR24031">
    <property type="entry name" value="RNA HELICASE"/>
    <property type="match status" value="1"/>
</dbReference>
<organism evidence="11 12">
    <name type="scientific">Massarina eburnea CBS 473.64</name>
    <dbReference type="NCBI Taxonomy" id="1395130"/>
    <lineage>
        <taxon>Eukaryota</taxon>
        <taxon>Fungi</taxon>
        <taxon>Dikarya</taxon>
        <taxon>Ascomycota</taxon>
        <taxon>Pezizomycotina</taxon>
        <taxon>Dothideomycetes</taxon>
        <taxon>Pleosporomycetidae</taxon>
        <taxon>Pleosporales</taxon>
        <taxon>Massarineae</taxon>
        <taxon>Massarinaceae</taxon>
        <taxon>Massarina</taxon>
    </lineage>
</organism>
<dbReference type="OrthoDB" id="193716at2759"/>
<evidence type="ECO:0000256" key="1">
    <source>
        <dbReference type="ARBA" id="ARBA00022741"/>
    </source>
</evidence>
<evidence type="ECO:0000256" key="2">
    <source>
        <dbReference type="ARBA" id="ARBA00022801"/>
    </source>
</evidence>
<keyword evidence="1 6" id="KW-0547">Nucleotide-binding</keyword>
<protein>
    <recommendedName>
        <fullName evidence="7">ATP-dependent RNA helicase</fullName>
        <ecNumber evidence="7">3.6.4.13</ecNumber>
    </recommendedName>
</protein>
<comment type="catalytic activity">
    <reaction evidence="7">
        <text>ATP + H2O = ADP + phosphate + H(+)</text>
        <dbReference type="Rhea" id="RHEA:13065"/>
        <dbReference type="ChEBI" id="CHEBI:15377"/>
        <dbReference type="ChEBI" id="CHEBI:15378"/>
        <dbReference type="ChEBI" id="CHEBI:30616"/>
        <dbReference type="ChEBI" id="CHEBI:43474"/>
        <dbReference type="ChEBI" id="CHEBI:456216"/>
        <dbReference type="EC" id="3.6.4.13"/>
    </reaction>
</comment>